<evidence type="ECO:0000313" key="3">
    <source>
        <dbReference type="Proteomes" id="UP000288716"/>
    </source>
</evidence>
<accession>A0A443S9S4</accession>
<proteinExistence type="predicted"/>
<reference evidence="2 3" key="1">
    <citation type="journal article" date="2018" name="Gigascience">
        <title>Genomes of trombidid mites reveal novel predicted allergens and laterally-transferred genes associated with secondary metabolism.</title>
        <authorList>
            <person name="Dong X."/>
            <person name="Chaisiri K."/>
            <person name="Xia D."/>
            <person name="Armstrong S.D."/>
            <person name="Fang Y."/>
            <person name="Donnelly M.J."/>
            <person name="Kadowaki T."/>
            <person name="McGarry J.W."/>
            <person name="Darby A.C."/>
            <person name="Makepeace B.L."/>
        </authorList>
    </citation>
    <scope>NUCLEOTIDE SEQUENCE [LARGE SCALE GENOMIC DNA]</scope>
    <source>
        <strain evidence="2">UoL-UT</strain>
    </source>
</reference>
<evidence type="ECO:0000313" key="2">
    <source>
        <dbReference type="EMBL" id="RWS24155.1"/>
    </source>
</evidence>
<dbReference type="InterPro" id="IPR004875">
    <property type="entry name" value="DDE_SF_endonuclease_dom"/>
</dbReference>
<organism evidence="2 3">
    <name type="scientific">Leptotrombidium deliense</name>
    <dbReference type="NCBI Taxonomy" id="299467"/>
    <lineage>
        <taxon>Eukaryota</taxon>
        <taxon>Metazoa</taxon>
        <taxon>Ecdysozoa</taxon>
        <taxon>Arthropoda</taxon>
        <taxon>Chelicerata</taxon>
        <taxon>Arachnida</taxon>
        <taxon>Acari</taxon>
        <taxon>Acariformes</taxon>
        <taxon>Trombidiformes</taxon>
        <taxon>Prostigmata</taxon>
        <taxon>Anystina</taxon>
        <taxon>Parasitengona</taxon>
        <taxon>Trombiculoidea</taxon>
        <taxon>Trombiculidae</taxon>
        <taxon>Leptotrombidium</taxon>
    </lineage>
</organism>
<protein>
    <submittedName>
        <fullName evidence="2">Pogo transposable element with KRAB domain-like protein</fullName>
    </submittedName>
</protein>
<evidence type="ECO:0000259" key="1">
    <source>
        <dbReference type="Pfam" id="PF03184"/>
    </source>
</evidence>
<dbReference type="AlphaFoldDB" id="A0A443S9S4"/>
<feature type="domain" description="DDE-1" evidence="1">
    <location>
        <begin position="1"/>
        <end position="126"/>
    </location>
</feature>
<dbReference type="Proteomes" id="UP000288716">
    <property type="component" value="Unassembled WGS sequence"/>
</dbReference>
<keyword evidence="3" id="KW-1185">Reference proteome</keyword>
<gene>
    <name evidence="2" type="ORF">B4U80_11205</name>
</gene>
<dbReference type="VEuPathDB" id="VectorBase:LDEU007885"/>
<comment type="caution">
    <text evidence="2">The sequence shown here is derived from an EMBL/GenBank/DDBJ whole genome shotgun (WGS) entry which is preliminary data.</text>
</comment>
<sequence length="181" mass="21038">MNEWNKRVWKLRPSALFTNLRNSNTKTLLVMDSHKAHLTDDYKKSLQRWYNTDLCIVPGGMTPLLQPADVCYNKSFKNKMKEKWNSWFAEEVEINDKVRRASYAIVAEWVSEVWKAVDSTMISNAFKHCGISKDQDFCQLHTRLQELLETATYNANEESTGITDDEQDVEISLIPIENEAE</sequence>
<dbReference type="Pfam" id="PF03184">
    <property type="entry name" value="DDE_1"/>
    <property type="match status" value="1"/>
</dbReference>
<dbReference type="EMBL" id="NCKV01005291">
    <property type="protein sequence ID" value="RWS24155.1"/>
    <property type="molecule type" value="Genomic_DNA"/>
</dbReference>
<dbReference type="STRING" id="299467.A0A443S9S4"/>
<dbReference type="OrthoDB" id="6494549at2759"/>
<name>A0A443S9S4_9ACAR</name>
<dbReference type="GO" id="GO:0003676">
    <property type="term" value="F:nucleic acid binding"/>
    <property type="evidence" value="ECO:0007669"/>
    <property type="project" value="InterPro"/>
</dbReference>